<evidence type="ECO:0000313" key="3">
    <source>
        <dbReference type="Proteomes" id="UP000054383"/>
    </source>
</evidence>
<feature type="compositionally biased region" description="Acidic residues" evidence="1">
    <location>
        <begin position="632"/>
        <end position="641"/>
    </location>
</feature>
<keyword evidence="3" id="KW-1185">Reference proteome</keyword>
<dbReference type="AlphaFoldDB" id="A0A0U1M2T6"/>
<dbReference type="Pfam" id="PF11917">
    <property type="entry name" value="DUF3435"/>
    <property type="match status" value="2"/>
</dbReference>
<dbReference type="EMBL" id="CVMT01000007">
    <property type="protein sequence ID" value="CRG89879.1"/>
    <property type="molecule type" value="Genomic_DNA"/>
</dbReference>
<dbReference type="STRING" id="28573.A0A0U1M2T6"/>
<dbReference type="OrthoDB" id="4485682at2759"/>
<reference evidence="2 3" key="1">
    <citation type="submission" date="2015-04" db="EMBL/GenBank/DDBJ databases">
        <authorList>
            <person name="Syromyatnikov M.Y."/>
            <person name="Popov V.N."/>
        </authorList>
    </citation>
    <scope>NUCLEOTIDE SEQUENCE [LARGE SCALE GENOMIC DNA]</scope>
    <source>
        <strain evidence="2">WF-38-12</strain>
    </source>
</reference>
<dbReference type="PANTHER" id="PTHR37535">
    <property type="entry name" value="FLUG DOMAIN PROTEIN"/>
    <property type="match status" value="1"/>
</dbReference>
<feature type="region of interest" description="Disordered" evidence="1">
    <location>
        <begin position="622"/>
        <end position="690"/>
    </location>
</feature>
<gene>
    <name evidence="2" type="ORF">PISL3812_06918</name>
</gene>
<evidence type="ECO:0000256" key="1">
    <source>
        <dbReference type="SAM" id="MobiDB-lite"/>
    </source>
</evidence>
<name>A0A0U1M2T6_TALIS</name>
<dbReference type="Proteomes" id="UP000054383">
    <property type="component" value="Unassembled WGS sequence"/>
</dbReference>
<proteinExistence type="predicted"/>
<accession>A0A0U1M2T6</accession>
<feature type="compositionally biased region" description="Polar residues" evidence="1">
    <location>
        <begin position="652"/>
        <end position="661"/>
    </location>
</feature>
<dbReference type="PANTHER" id="PTHR37535:SF4">
    <property type="entry name" value="FLUG DOMAIN-CONTAINING PROTEIN"/>
    <property type="match status" value="1"/>
</dbReference>
<dbReference type="InterPro" id="IPR021842">
    <property type="entry name" value="DUF3435"/>
</dbReference>
<organism evidence="2 3">
    <name type="scientific">Talaromyces islandicus</name>
    <name type="common">Penicillium islandicum</name>
    <dbReference type="NCBI Taxonomy" id="28573"/>
    <lineage>
        <taxon>Eukaryota</taxon>
        <taxon>Fungi</taxon>
        <taxon>Dikarya</taxon>
        <taxon>Ascomycota</taxon>
        <taxon>Pezizomycotina</taxon>
        <taxon>Eurotiomycetes</taxon>
        <taxon>Eurotiomycetidae</taxon>
        <taxon>Eurotiales</taxon>
        <taxon>Trichocomaceae</taxon>
        <taxon>Talaromyces</taxon>
        <taxon>Talaromyces sect. Islandici</taxon>
    </lineage>
</organism>
<evidence type="ECO:0000313" key="2">
    <source>
        <dbReference type="EMBL" id="CRG89879.1"/>
    </source>
</evidence>
<dbReference type="OMA" id="RHHWVHS"/>
<sequence length="690" mass="79844">MHKTSHKKLLQSYDKYWRHLGQYFTLLAERPMNNDVHEQIRRFLNQRFPAKNKISRRMKKKNTLDVEVFCLLYRHHWVHSRFFRYGSIVLQFATIQLWSAITGTRPGVLLPQKAFVSNNMVLGKWKQGLAFQSDIPQYVSANDLLISVCYRDIELFYLKELDSRCDVLCAIIEFHNLKGRSEGADGDYQLSYCPILQIVSYAFRDKAFVNTTLSPDIIWRIKVLDRLTCLPLRWKPELLDTLLLRHVHRTEYGLEVNPSVPIAYASSREGLRELGRDAKFEEDVNHYNYRRWAANKVNRNFTSQERQRVLSQSGDGENLVQIGGSMLRKWDPSAPSSELTEAQRRTICQDPQILELRRAKREVMDEMRSLAGTKTKAKDSFPHLYQQHESFCKELHQLRKTLAKETEETTRKDYFYNAPILEVDRQINQLLGQAGPEERDGDCPDHTKWELPIPEYVFPERARLVENFYGPDAENFEEDKLLARRIQATKDMVALSMLCEPNRRGNRVNWNYDGDESEKSEEPLSPNEETLDCPTDVCIICYGLSRRSASNPPPHRFPPKRPDSLRRHLIDCHLANARGGIRCTWAVCRDVPKFVEITDFLAHALYEHAYDLGIQQKHLPAARHPVGGSEDSSLDDSEYLSESDRHSGIDTLASSVRSEMTNIDPCLLKSSPAPPTKIPLRLSKRVKTSP</sequence>
<protein>
    <submittedName>
        <fullName evidence="2">Centrosomal protein of 290 kDa</fullName>
    </submittedName>
</protein>